<feature type="region of interest" description="Disordered" evidence="1">
    <location>
        <begin position="1"/>
        <end position="21"/>
    </location>
</feature>
<dbReference type="EMBL" id="SDVB01000253">
    <property type="protein sequence ID" value="RYC10380.1"/>
    <property type="molecule type" value="Genomic_DNA"/>
</dbReference>
<evidence type="ECO:0000313" key="5">
    <source>
        <dbReference type="Proteomes" id="UP000291088"/>
    </source>
</evidence>
<evidence type="ECO:0000259" key="2">
    <source>
        <dbReference type="Pfam" id="PF14231"/>
    </source>
</evidence>
<dbReference type="Proteomes" id="UP000291088">
    <property type="component" value="Unassembled WGS sequence"/>
</dbReference>
<protein>
    <submittedName>
        <fullName evidence="4">DUF4334 domain-containing protein</fullName>
    </submittedName>
</protein>
<keyword evidence="5" id="KW-1185">Reference proteome</keyword>
<dbReference type="AlphaFoldDB" id="A0A4Q2T0H2"/>
<gene>
    <name evidence="4" type="ORF">EUU22_19270</name>
</gene>
<dbReference type="OrthoDB" id="8905397at2"/>
<comment type="caution">
    <text evidence="4">The sequence shown here is derived from an EMBL/GenBank/DDBJ whole genome shotgun (WGS) entry which is preliminary data.</text>
</comment>
<dbReference type="InterPro" id="IPR025951">
    <property type="entry name" value="GXWXG_dom"/>
</dbReference>
<evidence type="ECO:0000313" key="4">
    <source>
        <dbReference type="EMBL" id="RYC10380.1"/>
    </source>
</evidence>
<reference evidence="4 5" key="1">
    <citation type="submission" date="2019-01" db="EMBL/GenBank/DDBJ databases">
        <authorList>
            <person name="Deng T."/>
        </authorList>
    </citation>
    <scope>NUCLEOTIDE SEQUENCE [LARGE SCALE GENOMIC DNA]</scope>
    <source>
        <strain evidence="4 5">F8825</strain>
    </source>
</reference>
<sequence length="218" mass="24372">MASGRQTRDYGVAEISDAPASGPAAPAWLAEWEDHAISTRLALGHFDGLEAVEEAGMLGRWRGRDLPTGHPLDGVLEALSWYGKDFRSSEDVDPLLFRRRSGKLFALDPARIPLRRLQRHPRLWLGPIPVQLFRRFGHLLSTRRPAARLRSLAFRGVVSAAMVYDSLPVIDCFRRIDAVRVLGLMDMRGMEQPFFFLLRREADAGTAPIRYGDAGPAI</sequence>
<dbReference type="Pfam" id="PF14232">
    <property type="entry name" value="DUF4334"/>
    <property type="match status" value="1"/>
</dbReference>
<evidence type="ECO:0000256" key="1">
    <source>
        <dbReference type="SAM" id="MobiDB-lite"/>
    </source>
</evidence>
<name>A0A4Q2T0H2_9HYPH</name>
<organism evidence="4 5">
    <name type="scientific">Ciceribacter ferrooxidans</name>
    <dbReference type="NCBI Taxonomy" id="2509717"/>
    <lineage>
        <taxon>Bacteria</taxon>
        <taxon>Pseudomonadati</taxon>
        <taxon>Pseudomonadota</taxon>
        <taxon>Alphaproteobacteria</taxon>
        <taxon>Hyphomicrobiales</taxon>
        <taxon>Rhizobiaceae</taxon>
        <taxon>Ciceribacter</taxon>
    </lineage>
</organism>
<dbReference type="Gene3D" id="2.40.128.580">
    <property type="entry name" value="GXWXG domain"/>
    <property type="match status" value="2"/>
</dbReference>
<feature type="domain" description="DUF4334" evidence="3">
    <location>
        <begin position="146"/>
        <end position="200"/>
    </location>
</feature>
<proteinExistence type="predicted"/>
<dbReference type="Pfam" id="PF14231">
    <property type="entry name" value="GXWXG"/>
    <property type="match status" value="1"/>
</dbReference>
<evidence type="ECO:0000259" key="3">
    <source>
        <dbReference type="Pfam" id="PF14232"/>
    </source>
</evidence>
<feature type="domain" description="GXWXG" evidence="2">
    <location>
        <begin position="46"/>
        <end position="102"/>
    </location>
</feature>
<dbReference type="InterPro" id="IPR025568">
    <property type="entry name" value="DUF4334"/>
</dbReference>
<accession>A0A4Q2T0H2</accession>